<comment type="caution">
    <text evidence="4">The sequence shown here is derived from an EMBL/GenBank/DDBJ whole genome shotgun (WGS) entry which is preliminary data.</text>
</comment>
<dbReference type="InterPro" id="IPR035089">
    <property type="entry name" value="Phage_sheath_subtilisin"/>
</dbReference>
<feature type="domain" description="Tail sheath protein subtilisin-like" evidence="2">
    <location>
        <begin position="91"/>
        <end position="239"/>
    </location>
</feature>
<dbReference type="Gene3D" id="3.30.1370.220">
    <property type="match status" value="1"/>
</dbReference>
<dbReference type="EMBL" id="QVLV01000038">
    <property type="protein sequence ID" value="RGE55743.1"/>
    <property type="molecule type" value="Genomic_DNA"/>
</dbReference>
<evidence type="ECO:0000313" key="5">
    <source>
        <dbReference type="Proteomes" id="UP000260812"/>
    </source>
</evidence>
<sequence length="347" mass="37428">MSGTWESQNKVLPGVYLNIKTNEPLSITPGDRGTVLLLQEMDAGTDGEIYEASALEANWPEGTAEADKLLTKEALKLAKTVLIYKLPDSHTEAHVTAALETAKTVFFNVLCYPYDGDGKAANKAAIVSWIKAMREDEGRGCQAVLANQEADYEGVINVTQGIKMSGGTELTAAQVTAWVAGATAGASITTSNTGTKYVDAVDVIPRMSKSQMETAVKAGQFIFKVDTSQNVTAVYDINSLVSTTVEKGKLFTKNRIVRTLDNIRNDITTIYESSYIGKINNDANGRNLLKASLSEYFTELQNMGAIQNFDPADITVEAGVDFDAVVVTIAIQPVDSVEKIYITVNLS</sequence>
<evidence type="ECO:0000259" key="3">
    <source>
        <dbReference type="Pfam" id="PF17482"/>
    </source>
</evidence>
<dbReference type="RefSeq" id="WP_117545908.1">
    <property type="nucleotide sequence ID" value="NZ_JBKUNB010000015.1"/>
</dbReference>
<comment type="similarity">
    <text evidence="1">Belongs to the myoviridae tail sheath protein family.</text>
</comment>
<gene>
    <name evidence="4" type="ORF">DXC51_27985</name>
</gene>
<reference evidence="4" key="1">
    <citation type="submission" date="2018-08" db="EMBL/GenBank/DDBJ databases">
        <title>A genome reference for cultivated species of the human gut microbiota.</title>
        <authorList>
            <person name="Zou Y."/>
            <person name="Xue W."/>
            <person name="Luo G."/>
        </authorList>
    </citation>
    <scope>NUCLEOTIDE SEQUENCE [LARGE SCALE GENOMIC DNA]</scope>
    <source>
        <strain evidence="4">TF05-5AC</strain>
    </source>
</reference>
<name>A0A3E3HV86_9FIRM</name>
<feature type="domain" description="Tail sheath protein C-terminal" evidence="3">
    <location>
        <begin position="246"/>
        <end position="346"/>
    </location>
</feature>
<dbReference type="Pfam" id="PF04984">
    <property type="entry name" value="Phage_sheath_1"/>
    <property type="match status" value="1"/>
</dbReference>
<dbReference type="InterPro" id="IPR020287">
    <property type="entry name" value="Tail_sheath_C"/>
</dbReference>
<evidence type="ECO:0000259" key="2">
    <source>
        <dbReference type="Pfam" id="PF04984"/>
    </source>
</evidence>
<dbReference type="Gene3D" id="3.30.360.90">
    <property type="match status" value="1"/>
</dbReference>
<proteinExistence type="inferred from homology"/>
<dbReference type="Gene3D" id="3.40.50.11790">
    <property type="match status" value="1"/>
</dbReference>
<dbReference type="GeneID" id="97990590"/>
<keyword evidence="5" id="KW-1185">Reference proteome</keyword>
<dbReference type="Proteomes" id="UP000260812">
    <property type="component" value="Unassembled WGS sequence"/>
</dbReference>
<dbReference type="Pfam" id="PF17482">
    <property type="entry name" value="Phage_sheath_1C"/>
    <property type="match status" value="1"/>
</dbReference>
<organism evidence="4 5">
    <name type="scientific">Eisenbergiella massiliensis</name>
    <dbReference type="NCBI Taxonomy" id="1720294"/>
    <lineage>
        <taxon>Bacteria</taxon>
        <taxon>Bacillati</taxon>
        <taxon>Bacillota</taxon>
        <taxon>Clostridia</taxon>
        <taxon>Lachnospirales</taxon>
        <taxon>Lachnospiraceae</taxon>
        <taxon>Eisenbergiella</taxon>
    </lineage>
</organism>
<protein>
    <submittedName>
        <fullName evidence="4">Phage tail sheath protein</fullName>
    </submittedName>
</protein>
<accession>A0A3E3HV86</accession>
<evidence type="ECO:0000256" key="1">
    <source>
        <dbReference type="ARBA" id="ARBA00008005"/>
    </source>
</evidence>
<evidence type="ECO:0000313" key="4">
    <source>
        <dbReference type="EMBL" id="RGE55743.1"/>
    </source>
</evidence>
<dbReference type="AlphaFoldDB" id="A0A3E3HV86"/>